<accession>A0A0F9R2E3</accession>
<dbReference type="AlphaFoldDB" id="A0A0F9R2E3"/>
<proteinExistence type="predicted"/>
<evidence type="ECO:0000313" key="1">
    <source>
        <dbReference type="EMBL" id="KKN11688.1"/>
    </source>
</evidence>
<comment type="caution">
    <text evidence="1">The sequence shown here is derived from an EMBL/GenBank/DDBJ whole genome shotgun (WGS) entry which is preliminary data.</text>
</comment>
<name>A0A0F9R2E3_9ZZZZ</name>
<gene>
    <name evidence="1" type="ORF">LCGC14_1023950</name>
</gene>
<organism evidence="1">
    <name type="scientific">marine sediment metagenome</name>
    <dbReference type="NCBI Taxonomy" id="412755"/>
    <lineage>
        <taxon>unclassified sequences</taxon>
        <taxon>metagenomes</taxon>
        <taxon>ecological metagenomes</taxon>
    </lineage>
</organism>
<dbReference type="EMBL" id="LAZR01004109">
    <property type="protein sequence ID" value="KKN11688.1"/>
    <property type="molecule type" value="Genomic_DNA"/>
</dbReference>
<sequence length="227" mass="23818">MAYTFTNLEHANNTTDLTSYDTGSISPTNGKLVIVTAVGVAVNAEFPTLSGLSMTWDEIIREGGSASVTENRTITVFRGIANGNTGALTIDFDTQTQGRCLWSIVEVDGVVFGNNGADAIVQAVSDLRNNVGAISSFTLTMAAFASGSNATFGAAHSSAHTNLTPGSGFTEIGESEVNTQVLQSQRKTTADTTVDWTFSNVDTEFLAIGLELTDVEPSAFLPSAVIF</sequence>
<protein>
    <submittedName>
        <fullName evidence="1">Uncharacterized protein</fullName>
    </submittedName>
</protein>
<reference evidence="1" key="1">
    <citation type="journal article" date="2015" name="Nature">
        <title>Complex archaea that bridge the gap between prokaryotes and eukaryotes.</title>
        <authorList>
            <person name="Spang A."/>
            <person name="Saw J.H."/>
            <person name="Jorgensen S.L."/>
            <person name="Zaremba-Niedzwiedzka K."/>
            <person name="Martijn J."/>
            <person name="Lind A.E."/>
            <person name="van Eijk R."/>
            <person name="Schleper C."/>
            <person name="Guy L."/>
            <person name="Ettema T.J."/>
        </authorList>
    </citation>
    <scope>NUCLEOTIDE SEQUENCE</scope>
</reference>